<dbReference type="RefSeq" id="YP_009666047.1">
    <property type="nucleotide sequence ID" value="NC_043427.1"/>
</dbReference>
<gene>
    <name evidence="1" type="primary">2-78</name>
</gene>
<keyword evidence="2" id="KW-1185">Reference proteome</keyword>
<organism evidence="1 2">
    <name type="scientific">Alphaspiravirus yamagawaense</name>
    <dbReference type="NCBI Taxonomy" id="1157339"/>
    <lineage>
        <taxon>Viruses</taxon>
        <taxon>Viruses incertae sedis</taxon>
        <taxon>Spiraviridae</taxon>
        <taxon>Alphaspiravirus</taxon>
    </lineage>
</organism>
<dbReference type="GeneID" id="40526236"/>
<protein>
    <submittedName>
        <fullName evidence="1">Uncharacterized protein</fullName>
    </submittedName>
</protein>
<name>J7Q1Z8_9VIRU</name>
<dbReference type="Proteomes" id="UP000003929">
    <property type="component" value="Segment"/>
</dbReference>
<accession>J7Q1Z8</accession>
<evidence type="ECO:0000313" key="2">
    <source>
        <dbReference type="Proteomes" id="UP000003929"/>
    </source>
</evidence>
<evidence type="ECO:0000313" key="1">
    <source>
        <dbReference type="EMBL" id="CCG27815.1"/>
    </source>
</evidence>
<proteinExistence type="predicted"/>
<reference evidence="1 2" key="1">
    <citation type="journal article" date="2012" name="Proc. Natl. Acad. Sci. U.S.A.">
        <title>Archaeal virus with exceptional virion architecture and the largest single-stranded DNA genome.</title>
        <authorList>
            <person name="Mochizuki T."/>
            <person name="Krupovic M."/>
            <person name="Pehau-Arnaudet G."/>
            <person name="Sako Y."/>
            <person name="Forterre P."/>
            <person name="Prangishvili D."/>
        </authorList>
    </citation>
    <scope>NUCLEOTIDE SEQUENCE [LARGE SCALE GENOMIC DNA]</scope>
</reference>
<sequence>MSGGGKLPVDPSEIKQMPEEQLQMGMSLLEQFLKEIKVKVEPDDKGVKRIVVVSWYYEMPDEEMAKIFAKSIAESLRS</sequence>
<dbReference type="KEGG" id="vg:40526236"/>
<dbReference type="EMBL" id="HE681887">
    <property type="protein sequence ID" value="CCG27815.1"/>
    <property type="molecule type" value="Genomic_DNA"/>
</dbReference>